<gene>
    <name evidence="2" type="ORF">SYNPS1DRAFT_25261</name>
</gene>
<name>A0A4P9YST8_9FUNG</name>
<feature type="region of interest" description="Disordered" evidence="1">
    <location>
        <begin position="310"/>
        <end position="332"/>
    </location>
</feature>
<sequence>MKDEVLRTFPKGLRFIRSPQDQFISGLVRLREKRAARRQEGRITVMTKRTIDKLVKKGIAIRTLGLTVDPRVRKPTFPPSSELLDAPWDAYEADKYIAVNVDVVRRMFGSKARPSPHELWAEVDWPETPMPEHPKRILALYGVDSEENFAYLMRAIRAYNWDGAYILPKSCDIYNDTVQRVSRDTVFDCAYEEGRVADFIEFAKKHDLTPIFAMAPYMIRRSFPADATIKGQMHNGFRWYNWPADRPLGQLPEKFALFVSSGNFSLRFDSVPNAIGVTIPMHNGTPSLGVANAGTILMNALSLNTQMESEEMIPLPETEPVDYEDTLPREEE</sequence>
<dbReference type="PANTHER" id="PTHR43191:SF2">
    <property type="entry name" value="RRNA METHYLTRANSFERASE 3, MITOCHONDRIAL"/>
    <property type="match status" value="1"/>
</dbReference>
<evidence type="ECO:0000313" key="3">
    <source>
        <dbReference type="Proteomes" id="UP000278143"/>
    </source>
</evidence>
<dbReference type="SUPFAM" id="SSF75217">
    <property type="entry name" value="alpha/beta knot"/>
    <property type="match status" value="1"/>
</dbReference>
<dbReference type="InterPro" id="IPR051259">
    <property type="entry name" value="rRNA_Methyltransferase"/>
</dbReference>
<dbReference type="AlphaFoldDB" id="A0A4P9YST8"/>
<dbReference type="OrthoDB" id="270651at2759"/>
<dbReference type="InterPro" id="IPR029026">
    <property type="entry name" value="tRNA_m1G_MTases_N"/>
</dbReference>
<evidence type="ECO:0000256" key="1">
    <source>
        <dbReference type="SAM" id="MobiDB-lite"/>
    </source>
</evidence>
<keyword evidence="3" id="KW-1185">Reference proteome</keyword>
<proteinExistence type="predicted"/>
<dbReference type="GO" id="GO:0003723">
    <property type="term" value="F:RNA binding"/>
    <property type="evidence" value="ECO:0007669"/>
    <property type="project" value="TreeGrafter"/>
</dbReference>
<accession>A0A4P9YST8</accession>
<protein>
    <submittedName>
        <fullName evidence="2">Uncharacterized protein</fullName>
    </submittedName>
</protein>
<dbReference type="InterPro" id="IPR029028">
    <property type="entry name" value="Alpha/beta_knot_MTases"/>
</dbReference>
<dbReference type="Proteomes" id="UP000278143">
    <property type="component" value="Unassembled WGS sequence"/>
</dbReference>
<reference evidence="3" key="1">
    <citation type="journal article" date="2018" name="Nat. Microbiol.">
        <title>Leveraging single-cell genomics to expand the fungal tree of life.</title>
        <authorList>
            <person name="Ahrendt S.R."/>
            <person name="Quandt C.A."/>
            <person name="Ciobanu D."/>
            <person name="Clum A."/>
            <person name="Salamov A."/>
            <person name="Andreopoulos B."/>
            <person name="Cheng J.F."/>
            <person name="Woyke T."/>
            <person name="Pelin A."/>
            <person name="Henrissat B."/>
            <person name="Reynolds N.K."/>
            <person name="Benny G.L."/>
            <person name="Smith M.E."/>
            <person name="James T.Y."/>
            <person name="Grigoriev I.V."/>
        </authorList>
    </citation>
    <scope>NUCLEOTIDE SEQUENCE [LARGE SCALE GENOMIC DNA]</scope>
    <source>
        <strain evidence="3">Benny S71-1</strain>
    </source>
</reference>
<dbReference type="EMBL" id="KZ991608">
    <property type="protein sequence ID" value="RKP22834.1"/>
    <property type="molecule type" value="Genomic_DNA"/>
</dbReference>
<evidence type="ECO:0000313" key="2">
    <source>
        <dbReference type="EMBL" id="RKP22834.1"/>
    </source>
</evidence>
<organism evidence="2 3">
    <name type="scientific">Syncephalis pseudoplumigaleata</name>
    <dbReference type="NCBI Taxonomy" id="1712513"/>
    <lineage>
        <taxon>Eukaryota</taxon>
        <taxon>Fungi</taxon>
        <taxon>Fungi incertae sedis</taxon>
        <taxon>Zoopagomycota</taxon>
        <taxon>Zoopagomycotina</taxon>
        <taxon>Zoopagomycetes</taxon>
        <taxon>Zoopagales</taxon>
        <taxon>Piptocephalidaceae</taxon>
        <taxon>Syncephalis</taxon>
    </lineage>
</organism>
<dbReference type="Gene3D" id="3.40.1280.10">
    <property type="match status" value="1"/>
</dbReference>
<dbReference type="PANTHER" id="PTHR43191">
    <property type="entry name" value="RRNA METHYLTRANSFERASE 3"/>
    <property type="match status" value="1"/>
</dbReference>